<keyword evidence="5" id="KW-1185">Reference proteome</keyword>
<keyword evidence="1 4" id="KW-0808">Transferase</keyword>
<dbReference type="SUPFAM" id="SSF55729">
    <property type="entry name" value="Acyl-CoA N-acyltransferases (Nat)"/>
    <property type="match status" value="1"/>
</dbReference>
<gene>
    <name evidence="4" type="ORF">FHX73_111254</name>
</gene>
<dbReference type="PANTHER" id="PTHR43877:SF2">
    <property type="entry name" value="AMINOALKYLPHOSPHONATE N-ACETYLTRANSFERASE-RELATED"/>
    <property type="match status" value="1"/>
</dbReference>
<dbReference type="EMBL" id="VIWT01000001">
    <property type="protein sequence ID" value="TWF97474.1"/>
    <property type="molecule type" value="Genomic_DNA"/>
</dbReference>
<evidence type="ECO:0000256" key="1">
    <source>
        <dbReference type="ARBA" id="ARBA00022679"/>
    </source>
</evidence>
<evidence type="ECO:0000256" key="2">
    <source>
        <dbReference type="ARBA" id="ARBA00023315"/>
    </source>
</evidence>
<dbReference type="RefSeq" id="WP_145903973.1">
    <property type="nucleotide sequence ID" value="NZ_BAAAMZ010000008.1"/>
</dbReference>
<evidence type="ECO:0000313" key="5">
    <source>
        <dbReference type="Proteomes" id="UP000317940"/>
    </source>
</evidence>
<dbReference type="PROSITE" id="PS51186">
    <property type="entry name" value="GNAT"/>
    <property type="match status" value="1"/>
</dbReference>
<feature type="domain" description="N-acetyltransferase" evidence="3">
    <location>
        <begin position="4"/>
        <end position="152"/>
    </location>
</feature>
<comment type="caution">
    <text evidence="4">The sequence shown here is derived from an EMBL/GenBank/DDBJ whole genome shotgun (WGS) entry which is preliminary data.</text>
</comment>
<accession>A0A561UDP0</accession>
<dbReference type="Proteomes" id="UP000317940">
    <property type="component" value="Unassembled WGS sequence"/>
</dbReference>
<dbReference type="InterPro" id="IPR000182">
    <property type="entry name" value="GNAT_dom"/>
</dbReference>
<sequence length="154" mass="16167">MATPLIRPARPAEAAGLTELVLRSKAHWGYDQAFMDACRAELTLAPEQLTADRALVAERADGVPVGFALLGGSAPEGELDMLFVDPAAIGTGVGGRLYRALLELARAEGFERLSLDADPYAVGFYAAMGARPDGESPSASIPGRVLPRFAIELG</sequence>
<evidence type="ECO:0000259" key="3">
    <source>
        <dbReference type="PROSITE" id="PS51186"/>
    </source>
</evidence>
<dbReference type="InterPro" id="IPR016181">
    <property type="entry name" value="Acyl_CoA_acyltransferase"/>
</dbReference>
<dbReference type="OrthoDB" id="164032at2"/>
<evidence type="ECO:0000313" key="4">
    <source>
        <dbReference type="EMBL" id="TWF97474.1"/>
    </source>
</evidence>
<dbReference type="InterPro" id="IPR050832">
    <property type="entry name" value="Bact_Acetyltransf"/>
</dbReference>
<keyword evidence="2" id="KW-0012">Acyltransferase</keyword>
<dbReference type="CDD" id="cd04301">
    <property type="entry name" value="NAT_SF"/>
    <property type="match status" value="1"/>
</dbReference>
<organism evidence="4 5">
    <name type="scientific">Kitasatospora viridis</name>
    <dbReference type="NCBI Taxonomy" id="281105"/>
    <lineage>
        <taxon>Bacteria</taxon>
        <taxon>Bacillati</taxon>
        <taxon>Actinomycetota</taxon>
        <taxon>Actinomycetes</taxon>
        <taxon>Kitasatosporales</taxon>
        <taxon>Streptomycetaceae</taxon>
        <taxon>Kitasatospora</taxon>
    </lineage>
</organism>
<dbReference type="PANTHER" id="PTHR43877">
    <property type="entry name" value="AMINOALKYLPHOSPHONATE N-ACETYLTRANSFERASE-RELATED-RELATED"/>
    <property type="match status" value="1"/>
</dbReference>
<proteinExistence type="predicted"/>
<dbReference type="Gene3D" id="3.40.630.30">
    <property type="match status" value="1"/>
</dbReference>
<reference evidence="4 5" key="1">
    <citation type="submission" date="2019-06" db="EMBL/GenBank/DDBJ databases">
        <title>Sequencing the genomes of 1000 actinobacteria strains.</title>
        <authorList>
            <person name="Klenk H.-P."/>
        </authorList>
    </citation>
    <scope>NUCLEOTIDE SEQUENCE [LARGE SCALE GENOMIC DNA]</scope>
    <source>
        <strain evidence="4 5">DSM 44826</strain>
    </source>
</reference>
<protein>
    <submittedName>
        <fullName evidence="4">Acetyltransferase (GNAT) family protein</fullName>
    </submittedName>
</protein>
<name>A0A561UDP0_9ACTN</name>
<dbReference type="GO" id="GO:0016747">
    <property type="term" value="F:acyltransferase activity, transferring groups other than amino-acyl groups"/>
    <property type="evidence" value="ECO:0007669"/>
    <property type="project" value="InterPro"/>
</dbReference>
<dbReference type="Pfam" id="PF00583">
    <property type="entry name" value="Acetyltransf_1"/>
    <property type="match status" value="1"/>
</dbReference>
<dbReference type="AlphaFoldDB" id="A0A561UDP0"/>